<evidence type="ECO:0000256" key="1">
    <source>
        <dbReference type="PROSITE-ProRule" id="PRU00169"/>
    </source>
</evidence>
<dbReference type="PROSITE" id="PS50110">
    <property type="entry name" value="RESPONSE_REGULATORY"/>
    <property type="match status" value="1"/>
</dbReference>
<dbReference type="Pfam" id="PF00072">
    <property type="entry name" value="Response_reg"/>
    <property type="match status" value="1"/>
</dbReference>
<dbReference type="EMBL" id="JBHLXP010000001">
    <property type="protein sequence ID" value="MFC0047086.1"/>
    <property type="molecule type" value="Genomic_DNA"/>
</dbReference>
<dbReference type="InterPro" id="IPR000014">
    <property type="entry name" value="PAS"/>
</dbReference>
<dbReference type="InterPro" id="IPR052155">
    <property type="entry name" value="Biofilm_reg_signaling"/>
</dbReference>
<reference evidence="6 7" key="1">
    <citation type="submission" date="2024-09" db="EMBL/GenBank/DDBJ databases">
        <authorList>
            <person name="Sun Q."/>
            <person name="Mori K."/>
        </authorList>
    </citation>
    <scope>NUCLEOTIDE SEQUENCE [LARGE SCALE GENOMIC DNA]</scope>
    <source>
        <strain evidence="6 7">KCTC 23315</strain>
    </source>
</reference>
<dbReference type="InterPro" id="IPR011006">
    <property type="entry name" value="CheY-like_superfamily"/>
</dbReference>
<dbReference type="PANTHER" id="PTHR44757:SF2">
    <property type="entry name" value="BIOFILM ARCHITECTURE MAINTENANCE PROTEIN MBAA"/>
    <property type="match status" value="1"/>
</dbReference>
<dbReference type="RefSeq" id="WP_377239999.1">
    <property type="nucleotide sequence ID" value="NZ_JBHLXP010000001.1"/>
</dbReference>
<dbReference type="SUPFAM" id="SSF55073">
    <property type="entry name" value="Nucleotide cyclase"/>
    <property type="match status" value="1"/>
</dbReference>
<dbReference type="CDD" id="cd17534">
    <property type="entry name" value="REC_DC-like"/>
    <property type="match status" value="1"/>
</dbReference>
<dbReference type="CDD" id="cd00130">
    <property type="entry name" value="PAS"/>
    <property type="match status" value="1"/>
</dbReference>
<dbReference type="InterPro" id="IPR043128">
    <property type="entry name" value="Rev_trsase/Diguanyl_cyclase"/>
</dbReference>
<feature type="domain" description="PAS" evidence="3">
    <location>
        <begin position="243"/>
        <end position="298"/>
    </location>
</feature>
<dbReference type="SUPFAM" id="SSF141868">
    <property type="entry name" value="EAL domain-like"/>
    <property type="match status" value="1"/>
</dbReference>
<comment type="caution">
    <text evidence="6">The sequence shown here is derived from an EMBL/GenBank/DDBJ whole genome shotgun (WGS) entry which is preliminary data.</text>
</comment>
<dbReference type="Pfam" id="PF00563">
    <property type="entry name" value="EAL"/>
    <property type="match status" value="1"/>
</dbReference>
<dbReference type="Gene3D" id="3.40.50.2300">
    <property type="match status" value="1"/>
</dbReference>
<evidence type="ECO:0000259" key="5">
    <source>
        <dbReference type="PROSITE" id="PS50887"/>
    </source>
</evidence>
<protein>
    <submittedName>
        <fullName evidence="6">EAL domain-containing protein</fullName>
    </submittedName>
</protein>
<dbReference type="Pfam" id="PF13426">
    <property type="entry name" value="PAS_9"/>
    <property type="match status" value="1"/>
</dbReference>
<name>A0ABV6B888_9GAMM</name>
<evidence type="ECO:0000259" key="4">
    <source>
        <dbReference type="PROSITE" id="PS50883"/>
    </source>
</evidence>
<dbReference type="SUPFAM" id="SSF52172">
    <property type="entry name" value="CheY-like"/>
    <property type="match status" value="1"/>
</dbReference>
<evidence type="ECO:0000313" key="7">
    <source>
        <dbReference type="Proteomes" id="UP001589813"/>
    </source>
</evidence>
<feature type="domain" description="EAL" evidence="4">
    <location>
        <begin position="543"/>
        <end position="799"/>
    </location>
</feature>
<dbReference type="NCBIfam" id="TIGR00229">
    <property type="entry name" value="sensory_box"/>
    <property type="match status" value="1"/>
</dbReference>
<dbReference type="InterPro" id="IPR035965">
    <property type="entry name" value="PAS-like_dom_sf"/>
</dbReference>
<sequence>MNSSILIVEDEFVVSLDLKNMLEDLGHQVVASVSRGEDVVQAALRERPDLVLMDIRLAGVMTGTEAAVLLKQQMDVPVVFLTAYCDETVLQDAERSYPHGYLVKPFDRRELAATIRMVANKHQAELSCRRSEQRLKLAMAAAQLSYFELEVSTGTLELHGPLATDLALEPIMLQQMLAQTEHERLDKLLRSGKAFSGVFQAVSEQMPRFLQIHAQPQYLSDRASPVLIGVMEDVSRQQQHDLQRRQAHAVFSTTAEAILVLDEHGVVVLANPAFSRISGYSLAAVRGQSPQQFLYPQSPNSPVTPELHEVSAAHWSGEVTCQRQDGTLFPAWQHLCKVRAPMTRGRRNHYVLMFSDISALRRAEEHLVTLVNLDHLTGLGNRRKLETVLKTEIERAQRSSTMLGILYLDLDGFKLVNDTLGHHVGDLLLQEVASRILQCTRAGDVAVRVGGDEFVLITPDIHGPMDCYAVAEKLLSGISADLELNDSQVSISASIGIACYPNDAMDYTELLKCADLAMFAAKDAGRNRYMFFNPYLSEKAHLRVRLERDLKVALLCPATAPQLAVHYQPIVDATTLQICGVEALMRWQHPKLGAISPDRFIKLAEQCNLIQDLSDWLCAQVLADWPQLQQLTAPTFYLALNLSVRQFDDGLLVERLQRYFDRPGLWPQLQFELTETAFMQSDRLESSLQQLQLLGGSIALDDFGTGYSSLSRLKELPLDCLKIDRTFVATMTDDSRSAQIVQAICTLAQALDLMLVAEGVETHAQLAGLQQMGCQRIQGYLIAKPVPLDQLCALLQHGIHLH</sequence>
<keyword evidence="7" id="KW-1185">Reference proteome</keyword>
<dbReference type="PANTHER" id="PTHR44757">
    <property type="entry name" value="DIGUANYLATE CYCLASE DGCP"/>
    <property type="match status" value="1"/>
</dbReference>
<dbReference type="Gene3D" id="3.30.70.270">
    <property type="match status" value="1"/>
</dbReference>
<dbReference type="Pfam" id="PF00990">
    <property type="entry name" value="GGDEF"/>
    <property type="match status" value="1"/>
</dbReference>
<feature type="domain" description="Response regulatory" evidence="2">
    <location>
        <begin position="4"/>
        <end position="119"/>
    </location>
</feature>
<dbReference type="InterPro" id="IPR000160">
    <property type="entry name" value="GGDEF_dom"/>
</dbReference>
<dbReference type="CDD" id="cd01948">
    <property type="entry name" value="EAL"/>
    <property type="match status" value="1"/>
</dbReference>
<dbReference type="SMART" id="SM00448">
    <property type="entry name" value="REC"/>
    <property type="match status" value="1"/>
</dbReference>
<dbReference type="InterPro" id="IPR035919">
    <property type="entry name" value="EAL_sf"/>
</dbReference>
<accession>A0ABV6B888</accession>
<evidence type="ECO:0000313" key="6">
    <source>
        <dbReference type="EMBL" id="MFC0047086.1"/>
    </source>
</evidence>
<dbReference type="Proteomes" id="UP001589813">
    <property type="component" value="Unassembled WGS sequence"/>
</dbReference>
<dbReference type="SMART" id="SM00052">
    <property type="entry name" value="EAL"/>
    <property type="match status" value="1"/>
</dbReference>
<dbReference type="PROSITE" id="PS50112">
    <property type="entry name" value="PAS"/>
    <property type="match status" value="1"/>
</dbReference>
<keyword evidence="1" id="KW-0597">Phosphoprotein</keyword>
<organism evidence="6 7">
    <name type="scientific">Rheinheimera tilapiae</name>
    <dbReference type="NCBI Taxonomy" id="875043"/>
    <lineage>
        <taxon>Bacteria</taxon>
        <taxon>Pseudomonadati</taxon>
        <taxon>Pseudomonadota</taxon>
        <taxon>Gammaproteobacteria</taxon>
        <taxon>Chromatiales</taxon>
        <taxon>Chromatiaceae</taxon>
        <taxon>Rheinheimera</taxon>
    </lineage>
</organism>
<evidence type="ECO:0000259" key="2">
    <source>
        <dbReference type="PROSITE" id="PS50110"/>
    </source>
</evidence>
<gene>
    <name evidence="6" type="ORF">ACFFJP_02135</name>
</gene>
<dbReference type="InterPro" id="IPR001633">
    <property type="entry name" value="EAL_dom"/>
</dbReference>
<dbReference type="SMART" id="SM00267">
    <property type="entry name" value="GGDEF"/>
    <property type="match status" value="1"/>
</dbReference>
<dbReference type="InterPro" id="IPR001789">
    <property type="entry name" value="Sig_transdc_resp-reg_receiver"/>
</dbReference>
<evidence type="ECO:0000259" key="3">
    <source>
        <dbReference type="PROSITE" id="PS50112"/>
    </source>
</evidence>
<feature type="domain" description="GGDEF" evidence="5">
    <location>
        <begin position="401"/>
        <end position="534"/>
    </location>
</feature>
<dbReference type="Gene3D" id="3.30.450.20">
    <property type="entry name" value="PAS domain"/>
    <property type="match status" value="1"/>
</dbReference>
<dbReference type="InterPro" id="IPR029787">
    <property type="entry name" value="Nucleotide_cyclase"/>
</dbReference>
<dbReference type="Gene3D" id="3.20.20.450">
    <property type="entry name" value="EAL domain"/>
    <property type="match status" value="1"/>
</dbReference>
<dbReference type="SMART" id="SM00091">
    <property type="entry name" value="PAS"/>
    <property type="match status" value="1"/>
</dbReference>
<dbReference type="PROSITE" id="PS50883">
    <property type="entry name" value="EAL"/>
    <property type="match status" value="1"/>
</dbReference>
<feature type="modified residue" description="4-aspartylphosphate" evidence="1">
    <location>
        <position position="54"/>
    </location>
</feature>
<proteinExistence type="predicted"/>
<dbReference type="PROSITE" id="PS50887">
    <property type="entry name" value="GGDEF"/>
    <property type="match status" value="1"/>
</dbReference>
<dbReference type="SUPFAM" id="SSF55785">
    <property type="entry name" value="PYP-like sensor domain (PAS domain)"/>
    <property type="match status" value="1"/>
</dbReference>
<dbReference type="NCBIfam" id="TIGR00254">
    <property type="entry name" value="GGDEF"/>
    <property type="match status" value="1"/>
</dbReference>
<dbReference type="CDD" id="cd01949">
    <property type="entry name" value="GGDEF"/>
    <property type="match status" value="1"/>
</dbReference>